<keyword evidence="1" id="KW-0812">Transmembrane</keyword>
<accession>A0A1G9VG27</accession>
<dbReference type="OrthoDB" id="3425563at2"/>
<feature type="transmembrane region" description="Helical" evidence="1">
    <location>
        <begin position="115"/>
        <end position="132"/>
    </location>
</feature>
<name>A0A1G9VG27_9ACTN</name>
<evidence type="ECO:0000313" key="2">
    <source>
        <dbReference type="EMBL" id="SDM71066.1"/>
    </source>
</evidence>
<gene>
    <name evidence="2" type="ORF">SAMN05660642_03121</name>
</gene>
<keyword evidence="1" id="KW-0472">Membrane</keyword>
<protein>
    <submittedName>
        <fullName evidence="2">Uncharacterized protein</fullName>
    </submittedName>
</protein>
<proteinExistence type="predicted"/>
<organism evidence="2 3">
    <name type="scientific">Geodermatophilus siccatus</name>
    <dbReference type="NCBI Taxonomy" id="1137991"/>
    <lineage>
        <taxon>Bacteria</taxon>
        <taxon>Bacillati</taxon>
        <taxon>Actinomycetota</taxon>
        <taxon>Actinomycetes</taxon>
        <taxon>Geodermatophilales</taxon>
        <taxon>Geodermatophilaceae</taxon>
        <taxon>Geodermatophilus</taxon>
    </lineage>
</organism>
<dbReference type="RefSeq" id="WP_091220077.1">
    <property type="nucleotide sequence ID" value="NZ_FNHE01000008.1"/>
</dbReference>
<keyword evidence="3" id="KW-1185">Reference proteome</keyword>
<feature type="transmembrane region" description="Helical" evidence="1">
    <location>
        <begin position="90"/>
        <end position="108"/>
    </location>
</feature>
<keyword evidence="1" id="KW-1133">Transmembrane helix</keyword>
<evidence type="ECO:0000256" key="1">
    <source>
        <dbReference type="SAM" id="Phobius"/>
    </source>
</evidence>
<feature type="transmembrane region" description="Helical" evidence="1">
    <location>
        <begin position="138"/>
        <end position="159"/>
    </location>
</feature>
<reference evidence="3" key="1">
    <citation type="submission" date="2016-10" db="EMBL/GenBank/DDBJ databases">
        <authorList>
            <person name="Varghese N."/>
            <person name="Submissions S."/>
        </authorList>
    </citation>
    <scope>NUCLEOTIDE SEQUENCE [LARGE SCALE GENOMIC DNA]</scope>
    <source>
        <strain evidence="3">DSM 45419</strain>
    </source>
</reference>
<dbReference type="AlphaFoldDB" id="A0A1G9VG27"/>
<evidence type="ECO:0000313" key="3">
    <source>
        <dbReference type="Proteomes" id="UP000198680"/>
    </source>
</evidence>
<dbReference type="EMBL" id="FNHE01000008">
    <property type="protein sequence ID" value="SDM71066.1"/>
    <property type="molecule type" value="Genomic_DNA"/>
</dbReference>
<dbReference type="Proteomes" id="UP000198680">
    <property type="component" value="Unassembled WGS sequence"/>
</dbReference>
<feature type="transmembrane region" description="Helical" evidence="1">
    <location>
        <begin position="44"/>
        <end position="62"/>
    </location>
</feature>
<dbReference type="STRING" id="1137991.SAMN05660642_03121"/>
<sequence length="176" mass="19166">MRAADRFGRLAEWAWARHHNVLSWYVRPLFLLPLAWSAHRRSPAGIAVTLVALATSMAWFPAPARVDPRVAEFLRFEREWLGGDWTGRKLLLTGLVPLSLGAFCLAFWRRSPGWGLVLLNAMAAGKVLWGVVSGRGTGWAMLAPAGAGVAVGDVVLVVAARSRRRRRESGSAVASA</sequence>